<dbReference type="FunFam" id="3.30.70.270:FF:000001">
    <property type="entry name" value="Diguanylate cyclase domain protein"/>
    <property type="match status" value="1"/>
</dbReference>
<dbReference type="NCBIfam" id="TIGR00254">
    <property type="entry name" value="GGDEF"/>
    <property type="match status" value="1"/>
</dbReference>
<evidence type="ECO:0000313" key="4">
    <source>
        <dbReference type="Proteomes" id="UP000447355"/>
    </source>
</evidence>
<evidence type="ECO:0000259" key="2">
    <source>
        <dbReference type="PROSITE" id="PS50887"/>
    </source>
</evidence>
<dbReference type="CDD" id="cd00130">
    <property type="entry name" value="PAS"/>
    <property type="match status" value="1"/>
</dbReference>
<reference evidence="3" key="1">
    <citation type="submission" date="2019-12" db="EMBL/GenBank/DDBJ databases">
        <title>Novel species isolated from a subtropical stream in China.</title>
        <authorList>
            <person name="Lu H."/>
        </authorList>
    </citation>
    <scope>NUCLEOTIDE SEQUENCE [LARGE SCALE GENOMIC DNA]</scope>
    <source>
        <strain evidence="3">FT81W</strain>
    </source>
</reference>
<dbReference type="Gene3D" id="3.30.70.270">
    <property type="match status" value="1"/>
</dbReference>
<accession>A0A845GH16</accession>
<dbReference type="InterPro" id="IPR013656">
    <property type="entry name" value="PAS_4"/>
</dbReference>
<dbReference type="CDD" id="cd01949">
    <property type="entry name" value="GGDEF"/>
    <property type="match status" value="1"/>
</dbReference>
<dbReference type="GO" id="GO:0003824">
    <property type="term" value="F:catalytic activity"/>
    <property type="evidence" value="ECO:0007669"/>
    <property type="project" value="UniProtKB-ARBA"/>
</dbReference>
<dbReference type="Gene3D" id="3.30.450.20">
    <property type="entry name" value="PAS domain"/>
    <property type="match status" value="1"/>
</dbReference>
<organism evidence="3 4">
    <name type="scientific">Duganella vulcania</name>
    <dbReference type="NCBI Taxonomy" id="2692166"/>
    <lineage>
        <taxon>Bacteria</taxon>
        <taxon>Pseudomonadati</taxon>
        <taxon>Pseudomonadota</taxon>
        <taxon>Betaproteobacteria</taxon>
        <taxon>Burkholderiales</taxon>
        <taxon>Oxalobacteraceae</taxon>
        <taxon>Telluria group</taxon>
        <taxon>Duganella</taxon>
    </lineage>
</organism>
<dbReference type="InterPro" id="IPR000014">
    <property type="entry name" value="PAS"/>
</dbReference>
<dbReference type="InterPro" id="IPR043128">
    <property type="entry name" value="Rev_trsase/Diguanyl_cyclase"/>
</dbReference>
<dbReference type="Pfam" id="PF08448">
    <property type="entry name" value="PAS_4"/>
    <property type="match status" value="1"/>
</dbReference>
<dbReference type="SUPFAM" id="SSF55785">
    <property type="entry name" value="PYP-like sensor domain (PAS domain)"/>
    <property type="match status" value="1"/>
</dbReference>
<name>A0A845GH16_9BURK</name>
<feature type="domain" description="GGDEF" evidence="2">
    <location>
        <begin position="163"/>
        <end position="296"/>
    </location>
</feature>
<dbReference type="InterPro" id="IPR000160">
    <property type="entry name" value="GGDEF_dom"/>
</dbReference>
<dbReference type="InterPro" id="IPR029787">
    <property type="entry name" value="Nucleotide_cyclase"/>
</dbReference>
<dbReference type="PROSITE" id="PS50112">
    <property type="entry name" value="PAS"/>
    <property type="match status" value="1"/>
</dbReference>
<dbReference type="RefSeq" id="WP_161082064.1">
    <property type="nucleotide sequence ID" value="NZ_WWCX01000001.1"/>
</dbReference>
<dbReference type="EMBL" id="WWCX01000001">
    <property type="protein sequence ID" value="MYM92810.1"/>
    <property type="molecule type" value="Genomic_DNA"/>
</dbReference>
<evidence type="ECO:0000259" key="1">
    <source>
        <dbReference type="PROSITE" id="PS50112"/>
    </source>
</evidence>
<sequence length="324" mass="34685">MLVDPSQFLLAKALTMAANPMLIVDRSSRTVWANHAYERLVGSALDEIRGAVPGLLHTDRRRKELFRNLFQTVFEGGTWVGELFAAAKDKAPRPFECVVTPLQDGLGRSSHFLVAMHDVSVLRSAIEQMSYNAHHDALTGLANRPMLQSVLAHAISHALRSRTLCALLFIDLDGFKAVNDEHGHHVGDGLLIEVAQRLQRAVREADTVCRLAGDEFAIVLDEIAAPAGAVVIANKILELLSRPMTIDGRSVTVGASIGIAIIPHAGDSVAAALRNADAAMYSAKRSGKNRACSFNAVLGSVSTCADEPLRDVAGKSTAPSIGQT</sequence>
<gene>
    <name evidence="3" type="ORF">GTP90_02910</name>
</gene>
<dbReference type="PANTHER" id="PTHR46663">
    <property type="entry name" value="DIGUANYLATE CYCLASE DGCT-RELATED"/>
    <property type="match status" value="1"/>
</dbReference>
<dbReference type="PROSITE" id="PS50887">
    <property type="entry name" value="GGDEF"/>
    <property type="match status" value="1"/>
</dbReference>
<dbReference type="PANTHER" id="PTHR46663:SF3">
    <property type="entry name" value="SLL0267 PROTEIN"/>
    <property type="match status" value="1"/>
</dbReference>
<evidence type="ECO:0000313" key="3">
    <source>
        <dbReference type="EMBL" id="MYM92810.1"/>
    </source>
</evidence>
<dbReference type="Pfam" id="PF00990">
    <property type="entry name" value="GGDEF"/>
    <property type="match status" value="1"/>
</dbReference>
<dbReference type="Proteomes" id="UP000447355">
    <property type="component" value="Unassembled WGS sequence"/>
</dbReference>
<protein>
    <submittedName>
        <fullName evidence="3">Diguanylate cyclase</fullName>
    </submittedName>
</protein>
<feature type="domain" description="PAS" evidence="1">
    <location>
        <begin position="6"/>
        <end position="77"/>
    </location>
</feature>
<dbReference type="InterPro" id="IPR052163">
    <property type="entry name" value="DGC-Regulatory_Protein"/>
</dbReference>
<proteinExistence type="predicted"/>
<dbReference type="NCBIfam" id="TIGR00229">
    <property type="entry name" value="sensory_box"/>
    <property type="match status" value="1"/>
</dbReference>
<dbReference type="SUPFAM" id="SSF55073">
    <property type="entry name" value="Nucleotide cyclase"/>
    <property type="match status" value="1"/>
</dbReference>
<comment type="caution">
    <text evidence="3">The sequence shown here is derived from an EMBL/GenBank/DDBJ whole genome shotgun (WGS) entry which is preliminary data.</text>
</comment>
<dbReference type="AlphaFoldDB" id="A0A845GH16"/>
<dbReference type="SMART" id="SM00267">
    <property type="entry name" value="GGDEF"/>
    <property type="match status" value="1"/>
</dbReference>
<dbReference type="InterPro" id="IPR035965">
    <property type="entry name" value="PAS-like_dom_sf"/>
</dbReference>